<protein>
    <submittedName>
        <fullName evidence="1">Uncharacterized protein</fullName>
    </submittedName>
</protein>
<sequence>MYHQKEKMFGFTLPDLIQIITSDKSCIITHNYNY</sequence>
<name>A0A382NHK1_9ZZZZ</name>
<dbReference type="AlphaFoldDB" id="A0A382NHK1"/>
<dbReference type="EMBL" id="UINC01100458">
    <property type="protein sequence ID" value="SVC60536.1"/>
    <property type="molecule type" value="Genomic_DNA"/>
</dbReference>
<accession>A0A382NHK1</accession>
<gene>
    <name evidence="1" type="ORF">METZ01_LOCUS313390</name>
</gene>
<reference evidence="1" key="1">
    <citation type="submission" date="2018-05" db="EMBL/GenBank/DDBJ databases">
        <authorList>
            <person name="Lanie J.A."/>
            <person name="Ng W.-L."/>
            <person name="Kazmierczak K.M."/>
            <person name="Andrzejewski T.M."/>
            <person name="Davidsen T.M."/>
            <person name="Wayne K.J."/>
            <person name="Tettelin H."/>
            <person name="Glass J.I."/>
            <person name="Rusch D."/>
            <person name="Podicherti R."/>
            <person name="Tsui H.-C.T."/>
            <person name="Winkler M.E."/>
        </authorList>
    </citation>
    <scope>NUCLEOTIDE SEQUENCE</scope>
</reference>
<proteinExistence type="predicted"/>
<evidence type="ECO:0000313" key="1">
    <source>
        <dbReference type="EMBL" id="SVC60536.1"/>
    </source>
</evidence>
<organism evidence="1">
    <name type="scientific">marine metagenome</name>
    <dbReference type="NCBI Taxonomy" id="408172"/>
    <lineage>
        <taxon>unclassified sequences</taxon>
        <taxon>metagenomes</taxon>
        <taxon>ecological metagenomes</taxon>
    </lineage>
</organism>